<dbReference type="RefSeq" id="XP_040625449.1">
    <property type="nucleotide sequence ID" value="XM_040776637.1"/>
</dbReference>
<evidence type="ECO:0000256" key="3">
    <source>
        <dbReference type="ARBA" id="ARBA00022827"/>
    </source>
</evidence>
<dbReference type="EMBL" id="JH795873">
    <property type="protein sequence ID" value="EJT98551.1"/>
    <property type="molecule type" value="Genomic_DNA"/>
</dbReference>
<evidence type="ECO:0000259" key="5">
    <source>
        <dbReference type="Pfam" id="PF07992"/>
    </source>
</evidence>
<evidence type="ECO:0000256" key="2">
    <source>
        <dbReference type="ARBA" id="ARBA00022630"/>
    </source>
</evidence>
<dbReference type="InterPro" id="IPR023753">
    <property type="entry name" value="FAD/NAD-binding_dom"/>
</dbReference>
<keyword evidence="2" id="KW-0285">Flavoprotein</keyword>
<name>M5FYC1_DACPD</name>
<dbReference type="Gene3D" id="3.50.50.100">
    <property type="match status" value="1"/>
</dbReference>
<dbReference type="GO" id="GO:0004174">
    <property type="term" value="F:electron-transferring-flavoprotein dehydrogenase activity"/>
    <property type="evidence" value="ECO:0007669"/>
    <property type="project" value="TreeGrafter"/>
</dbReference>
<dbReference type="PANTHER" id="PTHR43735">
    <property type="entry name" value="APOPTOSIS-INDUCING FACTOR 1"/>
    <property type="match status" value="1"/>
</dbReference>
<dbReference type="Pfam" id="PF07992">
    <property type="entry name" value="Pyr_redox_2"/>
    <property type="match status" value="1"/>
</dbReference>
<dbReference type="Proteomes" id="UP000030653">
    <property type="component" value="Unassembled WGS sequence"/>
</dbReference>
<organism evidence="6 7">
    <name type="scientific">Dacryopinax primogenitus (strain DJM 731)</name>
    <name type="common">Brown rot fungus</name>
    <dbReference type="NCBI Taxonomy" id="1858805"/>
    <lineage>
        <taxon>Eukaryota</taxon>
        <taxon>Fungi</taxon>
        <taxon>Dikarya</taxon>
        <taxon>Basidiomycota</taxon>
        <taxon>Agaricomycotina</taxon>
        <taxon>Dacrymycetes</taxon>
        <taxon>Dacrymycetales</taxon>
        <taxon>Dacrymycetaceae</taxon>
        <taxon>Dacryopinax</taxon>
    </lineage>
</organism>
<dbReference type="HOGENOM" id="CLU_019845_2_0_1"/>
<reference evidence="6 7" key="1">
    <citation type="journal article" date="2012" name="Science">
        <title>The Paleozoic origin of enzymatic lignin decomposition reconstructed from 31 fungal genomes.</title>
        <authorList>
            <person name="Floudas D."/>
            <person name="Binder M."/>
            <person name="Riley R."/>
            <person name="Barry K."/>
            <person name="Blanchette R.A."/>
            <person name="Henrissat B."/>
            <person name="Martinez A.T."/>
            <person name="Otillar R."/>
            <person name="Spatafora J.W."/>
            <person name="Yadav J.S."/>
            <person name="Aerts A."/>
            <person name="Benoit I."/>
            <person name="Boyd A."/>
            <person name="Carlson A."/>
            <person name="Copeland A."/>
            <person name="Coutinho P.M."/>
            <person name="de Vries R.P."/>
            <person name="Ferreira P."/>
            <person name="Findley K."/>
            <person name="Foster B."/>
            <person name="Gaskell J."/>
            <person name="Glotzer D."/>
            <person name="Gorecki P."/>
            <person name="Heitman J."/>
            <person name="Hesse C."/>
            <person name="Hori C."/>
            <person name="Igarashi K."/>
            <person name="Jurgens J.A."/>
            <person name="Kallen N."/>
            <person name="Kersten P."/>
            <person name="Kohler A."/>
            <person name="Kuees U."/>
            <person name="Kumar T.K.A."/>
            <person name="Kuo A."/>
            <person name="LaButti K."/>
            <person name="Larrondo L.F."/>
            <person name="Lindquist E."/>
            <person name="Ling A."/>
            <person name="Lombard V."/>
            <person name="Lucas S."/>
            <person name="Lundell T."/>
            <person name="Martin R."/>
            <person name="McLaughlin D.J."/>
            <person name="Morgenstern I."/>
            <person name="Morin E."/>
            <person name="Murat C."/>
            <person name="Nagy L.G."/>
            <person name="Nolan M."/>
            <person name="Ohm R.A."/>
            <person name="Patyshakuliyeva A."/>
            <person name="Rokas A."/>
            <person name="Ruiz-Duenas F.J."/>
            <person name="Sabat G."/>
            <person name="Salamov A."/>
            <person name="Samejima M."/>
            <person name="Schmutz J."/>
            <person name="Slot J.C."/>
            <person name="St John F."/>
            <person name="Stenlid J."/>
            <person name="Sun H."/>
            <person name="Sun S."/>
            <person name="Syed K."/>
            <person name="Tsang A."/>
            <person name="Wiebenga A."/>
            <person name="Young D."/>
            <person name="Pisabarro A."/>
            <person name="Eastwood D.C."/>
            <person name="Martin F."/>
            <person name="Cullen D."/>
            <person name="Grigoriev I.V."/>
            <person name="Hibbett D.S."/>
        </authorList>
    </citation>
    <scope>NUCLEOTIDE SEQUENCE [LARGE SCALE GENOMIC DNA]</scope>
    <source>
        <strain evidence="6 7">DJM-731 SS1</strain>
    </source>
</reference>
<protein>
    <submittedName>
        <fullName evidence="6">FAD/NADP-binding domain-containing protein</fullName>
    </submittedName>
</protein>
<evidence type="ECO:0000313" key="6">
    <source>
        <dbReference type="EMBL" id="EJT98551.1"/>
    </source>
</evidence>
<dbReference type="SUPFAM" id="SSF51905">
    <property type="entry name" value="FAD/NAD(P)-binding domain"/>
    <property type="match status" value="1"/>
</dbReference>
<dbReference type="STRING" id="1858805.M5FYC1"/>
<dbReference type="PANTHER" id="PTHR43735:SF3">
    <property type="entry name" value="FERROPTOSIS SUPPRESSOR PROTEIN 1"/>
    <property type="match status" value="1"/>
</dbReference>
<evidence type="ECO:0000256" key="4">
    <source>
        <dbReference type="ARBA" id="ARBA00023002"/>
    </source>
</evidence>
<dbReference type="OMA" id="WRSKYEK"/>
<dbReference type="GeneID" id="63691699"/>
<dbReference type="PRINTS" id="PR00368">
    <property type="entry name" value="FADPNR"/>
</dbReference>
<keyword evidence="3" id="KW-0274">FAD</keyword>
<dbReference type="PRINTS" id="PR00411">
    <property type="entry name" value="PNDRDTASEI"/>
</dbReference>
<sequence>MSNDSSNPNIVILGAGGSGSRVAHHLSQSSPKKYNIILVDQRGYYIHWPAMIRMVVAADHHIAENALIPLDKNWVDGNGKLVVGKVESILPAKGSTGGEVVLQSGERIPYAILVLATGSTFEGPLALPDTKPETVQWAQDWHKRIDAARSIVLVGGGAVGAEMAGEIKDIWPEKKVTLVHGDRALLNDTYPEKFRQCVAQGLSSRGVEFLFSDYVDTLPAPGESVTTRNGKILQADLVIPTRGGKPNTDLIRAAFPNTVDAQGRVTVLPTLQIPGHPTVFAAGDITSLPEQKQVAKYPSHASLISSNILALTAGQAPEKKYKPQIEMILITNGKTGGSAYVGLLWGLMLGDWFARTMKSKELLVGMARKALGYS</sequence>
<keyword evidence="4" id="KW-0560">Oxidoreductase</keyword>
<proteinExistence type="inferred from homology"/>
<dbReference type="AlphaFoldDB" id="M5FYC1"/>
<accession>M5FYC1</accession>
<dbReference type="GO" id="GO:0005737">
    <property type="term" value="C:cytoplasm"/>
    <property type="evidence" value="ECO:0007669"/>
    <property type="project" value="TreeGrafter"/>
</dbReference>
<dbReference type="GO" id="GO:0050660">
    <property type="term" value="F:flavin adenine dinucleotide binding"/>
    <property type="evidence" value="ECO:0007669"/>
    <property type="project" value="TreeGrafter"/>
</dbReference>
<dbReference type="OrthoDB" id="202203at2759"/>
<keyword evidence="7" id="KW-1185">Reference proteome</keyword>
<feature type="domain" description="FAD/NAD(P)-binding" evidence="5">
    <location>
        <begin position="9"/>
        <end position="295"/>
    </location>
</feature>
<gene>
    <name evidence="6" type="ORF">DACRYDRAFT_83741</name>
</gene>
<evidence type="ECO:0000313" key="7">
    <source>
        <dbReference type="Proteomes" id="UP000030653"/>
    </source>
</evidence>
<comment type="similarity">
    <text evidence="1">Belongs to the FAD-dependent oxidoreductase family.</text>
</comment>
<evidence type="ECO:0000256" key="1">
    <source>
        <dbReference type="ARBA" id="ARBA00006442"/>
    </source>
</evidence>
<dbReference type="InterPro" id="IPR036188">
    <property type="entry name" value="FAD/NAD-bd_sf"/>
</dbReference>